<dbReference type="NCBIfam" id="TIGR04336">
    <property type="entry name" value="AmmeMemoSam_B"/>
    <property type="match status" value="1"/>
</dbReference>
<proteinExistence type="predicted"/>
<dbReference type="CDD" id="cd07951">
    <property type="entry name" value="ED_3B_N_AMMECR1"/>
    <property type="match status" value="1"/>
</dbReference>
<evidence type="ECO:0000259" key="1">
    <source>
        <dbReference type="Pfam" id="PF02900"/>
    </source>
</evidence>
<evidence type="ECO:0000313" key="2">
    <source>
        <dbReference type="EMBL" id="CDM66779.1"/>
    </source>
</evidence>
<reference evidence="2 3" key="1">
    <citation type="submission" date="2013-12" db="EMBL/GenBank/DDBJ databases">
        <authorList>
            <person name="Stott M."/>
        </authorList>
    </citation>
    <scope>NUCLEOTIDE SEQUENCE [LARGE SCALE GENOMIC DNA]</scope>
    <source>
        <strain evidence="2 3">K22</strain>
    </source>
</reference>
<dbReference type="GO" id="GO:0016702">
    <property type="term" value="F:oxidoreductase activity, acting on single donors with incorporation of molecular oxygen, incorporation of two atoms of oxygen"/>
    <property type="evidence" value="ECO:0007669"/>
    <property type="project" value="UniProtKB-ARBA"/>
</dbReference>
<name>A0A0B6X2J3_9BACT</name>
<feature type="domain" description="Extradiol ring-cleavage dioxygenase class III enzyme subunit B" evidence="1">
    <location>
        <begin position="12"/>
        <end position="261"/>
    </location>
</feature>
<accession>A0A0B6X2J3</accession>
<sequence length="276" mass="30696">MWKSNLVFVGIAPHPPIMVPEVGGDQIAQVERSIAAMRDFTERIIGNKTETIVIVSPHAPLEPDAFVFYADPQVQGDFSAFRVPHVEVRAPLDRELLHAIEKEANREGFRLIPLRNRKLDHGTTVPLYFLQRNGWRGRVVAFGYSFLSNQDHLRFGASLKRAAEKTGRRIALVASGDLSHRLKPEAPAGYNPQAHLFDEEIVASLREGDLERIVRLDPNLRMIAGECGYRSMIVSIGASRELPLNCEVLSYEAPFGVGYMVAQLASAASQQNARSN</sequence>
<dbReference type="AlphaFoldDB" id="A0A0B6X2J3"/>
<dbReference type="Pfam" id="PF02900">
    <property type="entry name" value="LigB"/>
    <property type="match status" value="1"/>
</dbReference>
<dbReference type="InterPro" id="IPR004183">
    <property type="entry name" value="Xdiol_dOase_suB"/>
</dbReference>
<keyword evidence="3" id="KW-1185">Reference proteome</keyword>
<dbReference type="Proteomes" id="UP000031518">
    <property type="component" value="Unassembled WGS sequence"/>
</dbReference>
<dbReference type="SUPFAM" id="SSF53213">
    <property type="entry name" value="LigB-like"/>
    <property type="match status" value="1"/>
</dbReference>
<organism evidence="2 3">
    <name type="scientific">Pyrinomonas methylaliphatogenes</name>
    <dbReference type="NCBI Taxonomy" id="454194"/>
    <lineage>
        <taxon>Bacteria</taxon>
        <taxon>Pseudomonadati</taxon>
        <taxon>Acidobacteriota</taxon>
        <taxon>Blastocatellia</taxon>
        <taxon>Blastocatellales</taxon>
        <taxon>Pyrinomonadaceae</taxon>
        <taxon>Pyrinomonas</taxon>
    </lineage>
</organism>
<dbReference type="EMBL" id="CBXV010000008">
    <property type="protein sequence ID" value="CDM66779.1"/>
    <property type="molecule type" value="Genomic_DNA"/>
</dbReference>
<reference evidence="2 3" key="2">
    <citation type="submission" date="2015-01" db="EMBL/GenBank/DDBJ databases">
        <title>Complete genome sequence of Pyrinomonas methylaliphatogenes type strain K22T.</title>
        <authorList>
            <person name="Lee K.C.Y."/>
            <person name="Power J.F."/>
            <person name="Dunfield P.F."/>
            <person name="Morgan X.C."/>
            <person name="Huttenhower C."/>
            <person name="Stott M.B."/>
        </authorList>
    </citation>
    <scope>NUCLEOTIDE SEQUENCE [LARGE SCALE GENOMIC DNA]</scope>
    <source>
        <strain evidence="2 3">K22</strain>
    </source>
</reference>
<dbReference type="Gene3D" id="3.40.830.10">
    <property type="entry name" value="LigB-like"/>
    <property type="match status" value="1"/>
</dbReference>
<dbReference type="RefSeq" id="WP_060635696.1">
    <property type="nucleotide sequence ID" value="NZ_CBXV010000008.1"/>
</dbReference>
<gene>
    <name evidence="2" type="ORF">PYK22_02817</name>
</gene>
<protein>
    <submittedName>
        <fullName evidence="2">AmmeMemoRadiSam system protein B</fullName>
    </submittedName>
</protein>
<dbReference type="STRING" id="454194.PYK22_02817"/>
<evidence type="ECO:0000313" key="3">
    <source>
        <dbReference type="Proteomes" id="UP000031518"/>
    </source>
</evidence>
<dbReference type="OrthoDB" id="159752at2"/>
<dbReference type="GO" id="GO:0008198">
    <property type="term" value="F:ferrous iron binding"/>
    <property type="evidence" value="ECO:0007669"/>
    <property type="project" value="InterPro"/>
</dbReference>